<feature type="domain" description="Transposase IS204/IS1001/IS1096/IS1165 DDE" evidence="1">
    <location>
        <begin position="7"/>
        <end position="101"/>
    </location>
</feature>
<organism evidence="2 3">
    <name type="scientific">Banduia mediterranea</name>
    <dbReference type="NCBI Taxonomy" id="3075609"/>
    <lineage>
        <taxon>Bacteria</taxon>
        <taxon>Pseudomonadati</taxon>
        <taxon>Pseudomonadota</taxon>
        <taxon>Gammaproteobacteria</taxon>
        <taxon>Nevskiales</taxon>
        <taxon>Algiphilaceae</taxon>
        <taxon>Banduia</taxon>
    </lineage>
</organism>
<keyword evidence="3" id="KW-1185">Reference proteome</keyword>
<dbReference type="EMBL" id="JAVRIC010000037">
    <property type="protein sequence ID" value="MDT0499135.1"/>
    <property type="molecule type" value="Genomic_DNA"/>
</dbReference>
<evidence type="ECO:0000259" key="1">
    <source>
        <dbReference type="Pfam" id="PF01610"/>
    </source>
</evidence>
<protein>
    <submittedName>
        <fullName evidence="2">Transposase</fullName>
    </submittedName>
</protein>
<dbReference type="Proteomes" id="UP001254608">
    <property type="component" value="Unassembled WGS sequence"/>
</dbReference>
<dbReference type="RefSeq" id="WP_311366545.1">
    <property type="nucleotide sequence ID" value="NZ_JAVRIC010000037.1"/>
</dbReference>
<gene>
    <name evidence="2" type="ORF">RM530_17465</name>
</gene>
<accession>A0ABU2WNK8</accession>
<evidence type="ECO:0000313" key="3">
    <source>
        <dbReference type="Proteomes" id="UP001254608"/>
    </source>
</evidence>
<evidence type="ECO:0000313" key="2">
    <source>
        <dbReference type="EMBL" id="MDT0499135.1"/>
    </source>
</evidence>
<sequence length="134" mass="15357">MTLGIARLEELMRANQTLATVYTLKEQLQTLWRKPDEDAMRQALNAWCTLARATPITPLHRYAQMLQRHADGLCAYARFKLTTVRIEAGNVAGMIRKRARGKPRSGLFQLHNWPCRRWARAEAQSSRTCSSMKA</sequence>
<name>A0ABU2WNK8_9GAMM</name>
<dbReference type="Pfam" id="PF01610">
    <property type="entry name" value="DDE_Tnp_ISL3"/>
    <property type="match status" value="1"/>
</dbReference>
<dbReference type="InterPro" id="IPR002560">
    <property type="entry name" value="Transposase_DDE"/>
</dbReference>
<proteinExistence type="predicted"/>
<reference evidence="2 3" key="1">
    <citation type="submission" date="2023-09" db="EMBL/GenBank/DDBJ databases">
        <authorList>
            <person name="Rey-Velasco X."/>
        </authorList>
    </citation>
    <scope>NUCLEOTIDE SEQUENCE [LARGE SCALE GENOMIC DNA]</scope>
    <source>
        <strain evidence="2 3">W345</strain>
    </source>
</reference>
<comment type="caution">
    <text evidence="2">The sequence shown here is derived from an EMBL/GenBank/DDBJ whole genome shotgun (WGS) entry which is preliminary data.</text>
</comment>